<dbReference type="Pfam" id="PF23121">
    <property type="entry name" value="SPOC_AIPP2"/>
    <property type="match status" value="1"/>
</dbReference>
<dbReference type="Gene3D" id="3.30.40.10">
    <property type="entry name" value="Zinc/RING finger domain, C3HC4 (zinc finger)"/>
    <property type="match status" value="1"/>
</dbReference>
<name>A0A6M2ETQ4_9ROSI</name>
<dbReference type="PANTHER" id="PTHR33304:SF18">
    <property type="entry name" value="CHROMATIN REGULATOR PHD FAMILY-RELATED"/>
    <property type="match status" value="1"/>
</dbReference>
<dbReference type="InterPro" id="IPR013083">
    <property type="entry name" value="Znf_RING/FYVE/PHD"/>
</dbReference>
<dbReference type="PANTHER" id="PTHR33304">
    <property type="match status" value="1"/>
</dbReference>
<evidence type="ECO:0000256" key="6">
    <source>
        <dbReference type="SAM" id="MobiDB-lite"/>
    </source>
</evidence>
<evidence type="ECO:0000256" key="3">
    <source>
        <dbReference type="ARBA" id="ARBA00022833"/>
    </source>
</evidence>
<evidence type="ECO:0000256" key="2">
    <source>
        <dbReference type="ARBA" id="ARBA00022771"/>
    </source>
</evidence>
<evidence type="ECO:0000256" key="1">
    <source>
        <dbReference type="ARBA" id="ARBA00022723"/>
    </source>
</evidence>
<organism evidence="8">
    <name type="scientific">Populus davidiana</name>
    <dbReference type="NCBI Taxonomy" id="266767"/>
    <lineage>
        <taxon>Eukaryota</taxon>
        <taxon>Viridiplantae</taxon>
        <taxon>Streptophyta</taxon>
        <taxon>Embryophyta</taxon>
        <taxon>Tracheophyta</taxon>
        <taxon>Spermatophyta</taxon>
        <taxon>Magnoliopsida</taxon>
        <taxon>eudicotyledons</taxon>
        <taxon>Gunneridae</taxon>
        <taxon>Pentapetalae</taxon>
        <taxon>rosids</taxon>
        <taxon>fabids</taxon>
        <taxon>Malpighiales</taxon>
        <taxon>Salicaceae</taxon>
        <taxon>Saliceae</taxon>
        <taxon>Populus</taxon>
    </lineage>
</organism>
<evidence type="ECO:0000259" key="7">
    <source>
        <dbReference type="Pfam" id="PF23121"/>
    </source>
</evidence>
<dbReference type="InterPro" id="IPR056280">
    <property type="entry name" value="AIPP2-like_SPOC"/>
</dbReference>
<dbReference type="CDD" id="cd15489">
    <property type="entry name" value="PHD_SF"/>
    <property type="match status" value="1"/>
</dbReference>
<dbReference type="GO" id="GO:0034244">
    <property type="term" value="P:negative regulation of transcription elongation by RNA polymerase II"/>
    <property type="evidence" value="ECO:0007669"/>
    <property type="project" value="InterPro"/>
</dbReference>
<dbReference type="InterPro" id="IPR019786">
    <property type="entry name" value="Zinc_finger_PHD-type_CS"/>
</dbReference>
<sequence length="466" mass="52140">MATICQKCGDRGFDAALIYCDECQAYAVHCYCLDALPATFDEYVVWLCYHCESKAVKLSSLDRPNSPISTESDSDSLKIIQLKKKNPLKRLEGKSKEMGFDCSLTNSDLLRPQISSDFQLVEVDCCEDDGKDQKLGSQNGLHEDSVPEVAEYLESKNPTSPLPDLQLLDADSSQNDEKDQKLGGKNILEEKDQKLGGKNILEESRFQETEPLRNKDSQLVVCDVRPLQIHCCEDGGEGQKVERQNDLNEGKFVEEDELDKTKNCHFDAPYFAEQSSIRVLPIRDPIWRGSMSIFQNNYGAPGGIVAHLSSIACSRASEEAKGLSRLLSPELLPRSGVWPKSFRKLGPAADHIGLYFFPDNERNEIVFDSLVNDMISQDLAMRVVIENAELLIYTSRILPMDCWRFQSKFYLWGVFRPKKPSALASDVVPGEQQGLTKATTWERRSPVSPLSNGSYGPGLMCPSQDS</sequence>
<protein>
    <recommendedName>
        <fullName evidence="7">AIPP2-like SPOC-like domain-containing protein</fullName>
    </recommendedName>
</protein>
<dbReference type="GO" id="GO:0140566">
    <property type="term" value="F:histone reader activity"/>
    <property type="evidence" value="ECO:0007669"/>
    <property type="project" value="InterPro"/>
</dbReference>
<dbReference type="PROSITE" id="PS01359">
    <property type="entry name" value="ZF_PHD_1"/>
    <property type="match status" value="1"/>
</dbReference>
<dbReference type="InterPro" id="IPR011011">
    <property type="entry name" value="Znf_FYVE_PHD"/>
</dbReference>
<dbReference type="AlphaFoldDB" id="A0A6M2ETQ4"/>
<dbReference type="EMBL" id="GILB01006326">
    <property type="protein sequence ID" value="NUU86659.1"/>
    <property type="molecule type" value="Transcribed_RNA"/>
</dbReference>
<keyword evidence="4" id="KW-0805">Transcription regulation</keyword>
<evidence type="ECO:0000313" key="8">
    <source>
        <dbReference type="EMBL" id="NUU86659.1"/>
    </source>
</evidence>
<keyword evidence="3" id="KW-0862">Zinc</keyword>
<keyword evidence="1" id="KW-0479">Metal-binding</keyword>
<evidence type="ECO:0000256" key="5">
    <source>
        <dbReference type="ARBA" id="ARBA00023163"/>
    </source>
</evidence>
<keyword evidence="5" id="KW-0804">Transcription</keyword>
<feature type="region of interest" description="Disordered" evidence="6">
    <location>
        <begin position="155"/>
        <end position="189"/>
    </location>
</feature>
<reference evidence="8" key="1">
    <citation type="submission" date="2020-03" db="EMBL/GenBank/DDBJ databases">
        <authorList>
            <person name="Zhang R."/>
        </authorList>
    </citation>
    <scope>NUCLEOTIDE SEQUENCE</scope>
</reference>
<evidence type="ECO:0000256" key="4">
    <source>
        <dbReference type="ARBA" id="ARBA00023015"/>
    </source>
</evidence>
<dbReference type="GO" id="GO:0008270">
    <property type="term" value="F:zinc ion binding"/>
    <property type="evidence" value="ECO:0007669"/>
    <property type="project" value="UniProtKB-KW"/>
</dbReference>
<proteinExistence type="predicted"/>
<feature type="region of interest" description="Disordered" evidence="6">
    <location>
        <begin position="435"/>
        <end position="466"/>
    </location>
</feature>
<feature type="compositionally biased region" description="Basic and acidic residues" evidence="6">
    <location>
        <begin position="175"/>
        <end position="189"/>
    </location>
</feature>
<feature type="domain" description="AIPP2-like SPOC-like" evidence="7">
    <location>
        <begin position="287"/>
        <end position="415"/>
    </location>
</feature>
<dbReference type="InterPro" id="IPR049914">
    <property type="entry name" value="PHD1-3/5-6"/>
</dbReference>
<keyword evidence="2" id="KW-0863">Zinc-finger</keyword>
<accession>A0A6M2ETQ4</accession>
<dbReference type="SUPFAM" id="SSF57903">
    <property type="entry name" value="FYVE/PHD zinc finger"/>
    <property type="match status" value="1"/>
</dbReference>